<organism evidence="3 4">
    <name type="scientific">Streptomyces broussonetiae</name>
    <dbReference type="NCBI Taxonomy" id="2686304"/>
    <lineage>
        <taxon>Bacteria</taxon>
        <taxon>Bacillati</taxon>
        <taxon>Actinomycetota</taxon>
        <taxon>Actinomycetes</taxon>
        <taxon>Kitasatosporales</taxon>
        <taxon>Streptomycetaceae</taxon>
        <taxon>Streptomyces</taxon>
    </lineage>
</organism>
<dbReference type="GO" id="GO:0016747">
    <property type="term" value="F:acyltransferase activity, transferring groups other than amino-acyl groups"/>
    <property type="evidence" value="ECO:0007669"/>
    <property type="project" value="InterPro"/>
</dbReference>
<dbReference type="InterPro" id="IPR020617">
    <property type="entry name" value="Thiolase_C"/>
</dbReference>
<evidence type="ECO:0000259" key="2">
    <source>
        <dbReference type="Pfam" id="PF02803"/>
    </source>
</evidence>
<dbReference type="Proteomes" id="UP000436138">
    <property type="component" value="Chromosome"/>
</dbReference>
<dbReference type="SUPFAM" id="SSF53901">
    <property type="entry name" value="Thiolase-like"/>
    <property type="match status" value="2"/>
</dbReference>
<sequence length="178" mass="18153">MNTVHIADAVRAPISCHNGALASDHPDGLAAHTIRALLDRAPDLDPALIEDVDLGNPDGVGEEGLRGTGREPRVRIGATGASATDPHHFGLAPVEAANRALARAAKEFDDPQVRELNAAPAAQVLGCLAEWPEFTPAVPNPRGGAGAPGHPFARRGSGTGAAALCIGVGQGLALVLER</sequence>
<reference evidence="3 4" key="1">
    <citation type="submission" date="2019-12" db="EMBL/GenBank/DDBJ databases">
        <title>Streptomyces sp. strain T44 isolated from rhizosphere soil of Broussonetia papyrifera.</title>
        <authorList>
            <person name="Mo P."/>
        </authorList>
    </citation>
    <scope>NUCLEOTIDE SEQUENCE [LARGE SCALE GENOMIC DNA]</scope>
    <source>
        <strain evidence="3 4">T44</strain>
    </source>
</reference>
<dbReference type="Pfam" id="PF02803">
    <property type="entry name" value="Thiolase_C"/>
    <property type="match status" value="1"/>
</dbReference>
<dbReference type="AlphaFoldDB" id="A0A6I6NJU9"/>
<evidence type="ECO:0000313" key="4">
    <source>
        <dbReference type="Proteomes" id="UP000436138"/>
    </source>
</evidence>
<dbReference type="KEGG" id="sbro:GQF42_37365"/>
<evidence type="ECO:0000256" key="1">
    <source>
        <dbReference type="SAM" id="MobiDB-lite"/>
    </source>
</evidence>
<dbReference type="InterPro" id="IPR020610">
    <property type="entry name" value="Thiolase_AS"/>
</dbReference>
<dbReference type="PANTHER" id="PTHR43365:SF1">
    <property type="entry name" value="ACETYL-COA C-ACYLTRANSFERASE"/>
    <property type="match status" value="1"/>
</dbReference>
<dbReference type="EMBL" id="CP047020">
    <property type="protein sequence ID" value="QHA08187.1"/>
    <property type="molecule type" value="Genomic_DNA"/>
</dbReference>
<keyword evidence="4" id="KW-1185">Reference proteome</keyword>
<name>A0A6I6NJU9_9ACTN</name>
<dbReference type="Gene3D" id="3.40.47.10">
    <property type="match status" value="2"/>
</dbReference>
<feature type="region of interest" description="Disordered" evidence="1">
    <location>
        <begin position="50"/>
        <end position="70"/>
    </location>
</feature>
<evidence type="ECO:0000313" key="3">
    <source>
        <dbReference type="EMBL" id="QHA08187.1"/>
    </source>
</evidence>
<gene>
    <name evidence="3" type="ORF">GQF42_37365</name>
</gene>
<protein>
    <recommendedName>
        <fullName evidence="2">Thiolase C-terminal domain-containing protein</fullName>
    </recommendedName>
</protein>
<dbReference type="PROSITE" id="PS00099">
    <property type="entry name" value="THIOLASE_3"/>
    <property type="match status" value="1"/>
</dbReference>
<feature type="domain" description="Thiolase C-terminal" evidence="2">
    <location>
        <begin position="72"/>
        <end position="178"/>
    </location>
</feature>
<accession>A0A6I6NJU9</accession>
<dbReference type="InterPro" id="IPR016039">
    <property type="entry name" value="Thiolase-like"/>
</dbReference>
<dbReference type="PANTHER" id="PTHR43365">
    <property type="entry name" value="BLR7806 PROTEIN"/>
    <property type="match status" value="1"/>
</dbReference>
<proteinExistence type="predicted"/>